<reference evidence="2 3" key="1">
    <citation type="submission" date="2016-11" db="EMBL/GenBank/DDBJ databases">
        <title>The macronuclear genome of Stentor coeruleus: a giant cell with tiny introns.</title>
        <authorList>
            <person name="Slabodnick M."/>
            <person name="Ruby J.G."/>
            <person name="Reiff S.B."/>
            <person name="Swart E.C."/>
            <person name="Gosai S."/>
            <person name="Prabakaran S."/>
            <person name="Witkowska E."/>
            <person name="Larue G.E."/>
            <person name="Fisher S."/>
            <person name="Freeman R.M."/>
            <person name="Gunawardena J."/>
            <person name="Chu W."/>
            <person name="Stover N.A."/>
            <person name="Gregory B.D."/>
            <person name="Nowacki M."/>
            <person name="Derisi J."/>
            <person name="Roy S.W."/>
            <person name="Marshall W.F."/>
            <person name="Sood P."/>
        </authorList>
    </citation>
    <scope>NUCLEOTIDE SEQUENCE [LARGE SCALE GENOMIC DNA]</scope>
    <source>
        <strain evidence="2">WM001</strain>
    </source>
</reference>
<dbReference type="EMBL" id="MPUH01001115">
    <property type="protein sequence ID" value="OMJ70184.1"/>
    <property type="molecule type" value="Genomic_DNA"/>
</dbReference>
<name>A0A1R2B071_9CILI</name>
<gene>
    <name evidence="2" type="ORF">SteCoe_31893</name>
</gene>
<keyword evidence="3" id="KW-1185">Reference proteome</keyword>
<evidence type="ECO:0000313" key="2">
    <source>
        <dbReference type="EMBL" id="OMJ70184.1"/>
    </source>
</evidence>
<proteinExistence type="predicted"/>
<organism evidence="2 3">
    <name type="scientific">Stentor coeruleus</name>
    <dbReference type="NCBI Taxonomy" id="5963"/>
    <lineage>
        <taxon>Eukaryota</taxon>
        <taxon>Sar</taxon>
        <taxon>Alveolata</taxon>
        <taxon>Ciliophora</taxon>
        <taxon>Postciliodesmatophora</taxon>
        <taxon>Heterotrichea</taxon>
        <taxon>Heterotrichida</taxon>
        <taxon>Stentoridae</taxon>
        <taxon>Stentor</taxon>
    </lineage>
</organism>
<dbReference type="Proteomes" id="UP000187209">
    <property type="component" value="Unassembled WGS sequence"/>
</dbReference>
<evidence type="ECO:0000313" key="3">
    <source>
        <dbReference type="Proteomes" id="UP000187209"/>
    </source>
</evidence>
<sequence length="444" mass="53043">MEISRLRVSYRSKKLISPSNLKIKKVSSSISNTKAESSKRIKFSFPSTTQSPTSRNFNSTYLSITNNDLFHKPIFDKFKVNSSLDKGIHNNPSFFDTPMNSKQGKVKHSRSIVKMNKDMRIYMPNEVNEQIRKRSASRATNIVVARTAKNILVRMKKETMEFKLEEKFRRFFFRHKHPVFSIKEVSKMYKAWSFVILGCSISFIIKNSIEKKKYRKYRIKYLLRHFSLLLLFIGKMLLKLQVIKKRLAMKKIRSIVKYCYLWLIKRKKNHKKILSTFLDITLNRNCFKYIVLLWKSKIVFIQKNIKEALRNRKIMYRKLLEMWRDEEYHMANSSFSKKKTIRDSIMEIDALQNFSFLSKDKRLSYIKRRIKDIIKSYSLKIKNYKASLKMMSNDLINLSWYNSALVKWRKLKPEKPNIIELFTTNVFKELINQALDDKKNNTSK</sequence>
<protein>
    <submittedName>
        <fullName evidence="2">Uncharacterized protein</fullName>
    </submittedName>
</protein>
<comment type="caution">
    <text evidence="2">The sequence shown here is derived from an EMBL/GenBank/DDBJ whole genome shotgun (WGS) entry which is preliminary data.</text>
</comment>
<evidence type="ECO:0000256" key="1">
    <source>
        <dbReference type="SAM" id="Phobius"/>
    </source>
</evidence>
<keyword evidence="1" id="KW-0812">Transmembrane</keyword>
<dbReference type="AlphaFoldDB" id="A0A1R2B071"/>
<keyword evidence="1" id="KW-0472">Membrane</keyword>
<feature type="transmembrane region" description="Helical" evidence="1">
    <location>
        <begin position="221"/>
        <end position="238"/>
    </location>
</feature>
<accession>A0A1R2B071</accession>
<keyword evidence="1" id="KW-1133">Transmembrane helix</keyword>